<feature type="compositionally biased region" description="Low complexity" evidence="1">
    <location>
        <begin position="64"/>
        <end position="78"/>
    </location>
</feature>
<organism evidence="2 3">
    <name type="scientific">Saprolegnia parasitica (strain CBS 223.65)</name>
    <dbReference type="NCBI Taxonomy" id="695850"/>
    <lineage>
        <taxon>Eukaryota</taxon>
        <taxon>Sar</taxon>
        <taxon>Stramenopiles</taxon>
        <taxon>Oomycota</taxon>
        <taxon>Saprolegniomycetes</taxon>
        <taxon>Saprolegniales</taxon>
        <taxon>Saprolegniaceae</taxon>
        <taxon>Saprolegnia</taxon>
    </lineage>
</organism>
<evidence type="ECO:0000313" key="3">
    <source>
        <dbReference type="Proteomes" id="UP000030745"/>
    </source>
</evidence>
<feature type="region of interest" description="Disordered" evidence="1">
    <location>
        <begin position="62"/>
        <end position="81"/>
    </location>
</feature>
<evidence type="ECO:0000256" key="1">
    <source>
        <dbReference type="SAM" id="MobiDB-lite"/>
    </source>
</evidence>
<feature type="compositionally biased region" description="Low complexity" evidence="1">
    <location>
        <begin position="93"/>
        <end position="105"/>
    </location>
</feature>
<accession>A0A067BPW8</accession>
<dbReference type="RefSeq" id="XP_012208762.1">
    <property type="nucleotide sequence ID" value="XM_012353372.1"/>
</dbReference>
<protein>
    <submittedName>
        <fullName evidence="2">Uncharacterized protein</fullName>
    </submittedName>
</protein>
<dbReference type="Proteomes" id="UP000030745">
    <property type="component" value="Unassembled WGS sequence"/>
</dbReference>
<evidence type="ECO:0000313" key="2">
    <source>
        <dbReference type="EMBL" id="KDO20549.1"/>
    </source>
</evidence>
<feature type="region of interest" description="Disordered" evidence="1">
    <location>
        <begin position="1"/>
        <end position="25"/>
    </location>
</feature>
<dbReference type="AlphaFoldDB" id="A0A067BPW8"/>
<reference evidence="2 3" key="1">
    <citation type="journal article" date="2013" name="PLoS Genet.">
        <title>Distinctive expansion of potential virulence genes in the genome of the oomycete fish pathogen Saprolegnia parasitica.</title>
        <authorList>
            <person name="Jiang R.H."/>
            <person name="de Bruijn I."/>
            <person name="Haas B.J."/>
            <person name="Belmonte R."/>
            <person name="Lobach L."/>
            <person name="Christie J."/>
            <person name="van den Ackerveken G."/>
            <person name="Bottin A."/>
            <person name="Bulone V."/>
            <person name="Diaz-Moreno S.M."/>
            <person name="Dumas B."/>
            <person name="Fan L."/>
            <person name="Gaulin E."/>
            <person name="Govers F."/>
            <person name="Grenville-Briggs L.J."/>
            <person name="Horner N.R."/>
            <person name="Levin J.Z."/>
            <person name="Mammella M."/>
            <person name="Meijer H.J."/>
            <person name="Morris P."/>
            <person name="Nusbaum C."/>
            <person name="Oome S."/>
            <person name="Phillips A.J."/>
            <person name="van Rooyen D."/>
            <person name="Rzeszutek E."/>
            <person name="Saraiva M."/>
            <person name="Secombes C.J."/>
            <person name="Seidl M.F."/>
            <person name="Snel B."/>
            <person name="Stassen J.H."/>
            <person name="Sykes S."/>
            <person name="Tripathy S."/>
            <person name="van den Berg H."/>
            <person name="Vega-Arreguin J.C."/>
            <person name="Wawra S."/>
            <person name="Young S.K."/>
            <person name="Zeng Q."/>
            <person name="Dieguez-Uribeondo J."/>
            <person name="Russ C."/>
            <person name="Tyler B.M."/>
            <person name="van West P."/>
        </authorList>
    </citation>
    <scope>NUCLEOTIDE SEQUENCE [LARGE SCALE GENOMIC DNA]</scope>
    <source>
        <strain evidence="2 3">CBS 223.65</strain>
    </source>
</reference>
<feature type="compositionally biased region" description="Polar residues" evidence="1">
    <location>
        <begin position="8"/>
        <end position="18"/>
    </location>
</feature>
<dbReference type="VEuPathDB" id="FungiDB:SPRG_21268"/>
<name>A0A067BPW8_SAPPC</name>
<feature type="region of interest" description="Disordered" evidence="1">
    <location>
        <begin position="204"/>
        <end position="227"/>
    </location>
</feature>
<dbReference type="EMBL" id="KK583309">
    <property type="protein sequence ID" value="KDO20549.1"/>
    <property type="molecule type" value="Genomic_DNA"/>
</dbReference>
<sequence>MQRRRPVVNTTRASQRPAQPNVHHQVRHQVPVLQALATADPRARPQVHRVATSDRLALQRRVTASPPAHQAAASASPQVHRVATVDRRALRAAAMASPPAHQAVATTSPPVHQVATTDRSALRAAATKSLATTKVTLGAAGTLSRARVPATTMANPVVPRAIQVAVDTMAAIDLAHLGKASRPTKEMATPRAQSRRRTVARKCRARVSRRGKVATPTEIRPPKSRCM</sequence>
<proteinExistence type="predicted"/>
<dbReference type="GeneID" id="24142077"/>
<feature type="region of interest" description="Disordered" evidence="1">
    <location>
        <begin position="93"/>
        <end position="113"/>
    </location>
</feature>
<keyword evidence="3" id="KW-1185">Reference proteome</keyword>
<dbReference type="KEGG" id="spar:SPRG_21268"/>
<gene>
    <name evidence="2" type="ORF">SPRG_21268</name>
</gene>